<dbReference type="PANTHER" id="PTHR31414">
    <property type="entry name" value="TRANSMEMBRANE PROTEIN DDB_G0292058"/>
    <property type="match status" value="1"/>
</dbReference>
<dbReference type="Proteomes" id="UP000626092">
    <property type="component" value="Unassembled WGS sequence"/>
</dbReference>
<keyword evidence="1" id="KW-1133">Transmembrane helix</keyword>
<protein>
    <recommendedName>
        <fullName evidence="5">Transmembrane protein</fullName>
    </recommendedName>
</protein>
<keyword evidence="4" id="KW-1185">Reference proteome</keyword>
<feature type="transmembrane region" description="Helical" evidence="1">
    <location>
        <begin position="221"/>
        <end position="244"/>
    </location>
</feature>
<gene>
    <name evidence="3" type="ORF">RHSIM_Rhsim08G0093400</name>
</gene>
<evidence type="ECO:0000313" key="4">
    <source>
        <dbReference type="Proteomes" id="UP000626092"/>
    </source>
</evidence>
<dbReference type="OrthoDB" id="1056237at2759"/>
<dbReference type="InterPro" id="IPR040283">
    <property type="entry name" value="DDB_G0292058-like"/>
</dbReference>
<evidence type="ECO:0000256" key="2">
    <source>
        <dbReference type="SAM" id="SignalP"/>
    </source>
</evidence>
<dbReference type="EMBL" id="WJXA01000008">
    <property type="protein sequence ID" value="KAF7134416.1"/>
    <property type="molecule type" value="Genomic_DNA"/>
</dbReference>
<reference evidence="3" key="1">
    <citation type="submission" date="2019-11" db="EMBL/GenBank/DDBJ databases">
        <authorList>
            <person name="Liu Y."/>
            <person name="Hou J."/>
            <person name="Li T.-Q."/>
            <person name="Guan C.-H."/>
            <person name="Wu X."/>
            <person name="Wu H.-Z."/>
            <person name="Ling F."/>
            <person name="Zhang R."/>
            <person name="Shi X.-G."/>
            <person name="Ren J.-P."/>
            <person name="Chen E.-F."/>
            <person name="Sun J.-M."/>
        </authorList>
    </citation>
    <scope>NUCLEOTIDE SEQUENCE</scope>
    <source>
        <strain evidence="3">Adult_tree_wgs_1</strain>
        <tissue evidence="3">Leaves</tissue>
    </source>
</reference>
<evidence type="ECO:0000313" key="3">
    <source>
        <dbReference type="EMBL" id="KAF7134416.1"/>
    </source>
</evidence>
<accession>A0A834GM37</accession>
<dbReference type="AlphaFoldDB" id="A0A834GM37"/>
<proteinExistence type="predicted"/>
<comment type="caution">
    <text evidence="3">The sequence shown here is derived from an EMBL/GenBank/DDBJ whole genome shotgun (WGS) entry which is preliminary data.</text>
</comment>
<evidence type="ECO:0008006" key="5">
    <source>
        <dbReference type="Google" id="ProtNLM"/>
    </source>
</evidence>
<sequence length="503" mass="56095">MPKTNDRFVLSYILLLVSTSIFSHKPVAFGSPVQEQRFHRPDPLRHFKFYKGGYDIRNKHYWASAAFTGVHGYAIGGVWMLCGLVFGSYMVLAKSFNGSSSSSTVAQNSNSLYIIVFFLVLLFSFLAIVTTGLVIAANQSSLQRTKKLEETVLGAGGEARKTILKVTDAMNEMQKLLLPYDPRTCSLLNSTSYQLGRESRLIRNFGKKYEHSISKAIQISYIANLAIVSVNLGFLAAAVVLLFFHWQPGFVIIILLCWFLTTLCWVLTGFDFFFHTFASDTCSALANYEQNPQSNSLSSVLPCSNSTNSDKALADIGYTVHNSIKELNSKITQFSDLIRLEEEQDDSSFGVKKICDPFSGVPNFSYAPENCSKDSIPIGALPGVLSRFTCYEDNNKTNCESNGRFIPQASYLMVWAYSSALQDLINIFPDLQNLIQCSFVEETFSNVVLHQCKPLRAATRRLWLSVLCLSIIMVVLVLLWAAKAYQDRGRSFSSCSIIPNPTV</sequence>
<keyword evidence="2" id="KW-0732">Signal</keyword>
<feature type="transmembrane region" description="Helical" evidence="1">
    <location>
        <begin position="61"/>
        <end position="92"/>
    </location>
</feature>
<feature type="transmembrane region" description="Helical" evidence="1">
    <location>
        <begin position="462"/>
        <end position="482"/>
    </location>
</feature>
<keyword evidence="1" id="KW-0472">Membrane</keyword>
<keyword evidence="1" id="KW-0812">Transmembrane</keyword>
<feature type="signal peptide" evidence="2">
    <location>
        <begin position="1"/>
        <end position="30"/>
    </location>
</feature>
<dbReference type="PANTHER" id="PTHR31414:SF19">
    <property type="entry name" value="TRANSMEMBRANE PROTEIN"/>
    <property type="match status" value="1"/>
</dbReference>
<feature type="transmembrane region" description="Helical" evidence="1">
    <location>
        <begin position="112"/>
        <end position="137"/>
    </location>
</feature>
<feature type="chain" id="PRO_5032803145" description="Transmembrane protein" evidence="2">
    <location>
        <begin position="31"/>
        <end position="503"/>
    </location>
</feature>
<feature type="transmembrane region" description="Helical" evidence="1">
    <location>
        <begin position="250"/>
        <end position="274"/>
    </location>
</feature>
<dbReference type="GO" id="GO:0016020">
    <property type="term" value="C:membrane"/>
    <property type="evidence" value="ECO:0007669"/>
    <property type="project" value="TreeGrafter"/>
</dbReference>
<name>A0A834GM37_RHOSS</name>
<evidence type="ECO:0000256" key="1">
    <source>
        <dbReference type="SAM" id="Phobius"/>
    </source>
</evidence>
<organism evidence="3 4">
    <name type="scientific">Rhododendron simsii</name>
    <name type="common">Sims's rhododendron</name>
    <dbReference type="NCBI Taxonomy" id="118357"/>
    <lineage>
        <taxon>Eukaryota</taxon>
        <taxon>Viridiplantae</taxon>
        <taxon>Streptophyta</taxon>
        <taxon>Embryophyta</taxon>
        <taxon>Tracheophyta</taxon>
        <taxon>Spermatophyta</taxon>
        <taxon>Magnoliopsida</taxon>
        <taxon>eudicotyledons</taxon>
        <taxon>Gunneridae</taxon>
        <taxon>Pentapetalae</taxon>
        <taxon>asterids</taxon>
        <taxon>Ericales</taxon>
        <taxon>Ericaceae</taxon>
        <taxon>Ericoideae</taxon>
        <taxon>Rhodoreae</taxon>
        <taxon>Rhododendron</taxon>
    </lineage>
</organism>